<dbReference type="OMA" id="INASHCV"/>
<dbReference type="AlphaFoldDB" id="E5A0G8"/>
<dbReference type="STRING" id="985895.E5A0G8"/>
<feature type="region of interest" description="Disordered" evidence="2">
    <location>
        <begin position="1"/>
        <end position="71"/>
    </location>
</feature>
<dbReference type="HOGENOM" id="CLU_008719_1_3_1"/>
<gene>
    <name evidence="3" type="ORF">LEMA_P101590.1</name>
</gene>
<dbReference type="EMBL" id="FP929130">
    <property type="protein sequence ID" value="CBX97028.1"/>
    <property type="molecule type" value="Genomic_DNA"/>
</dbReference>
<evidence type="ECO:0000256" key="2">
    <source>
        <dbReference type="SAM" id="MobiDB-lite"/>
    </source>
</evidence>
<keyword evidence="4" id="KW-1185">Reference proteome</keyword>
<dbReference type="InParanoid" id="E5A0G8"/>
<name>E5A0G8_LEPMJ</name>
<reference evidence="4" key="1">
    <citation type="journal article" date="2011" name="Nat. Commun.">
        <title>Effector diversification within compartments of the Leptosphaeria maculans genome affected by Repeat-Induced Point mutations.</title>
        <authorList>
            <person name="Rouxel T."/>
            <person name="Grandaubert J."/>
            <person name="Hane J.K."/>
            <person name="Hoede C."/>
            <person name="van de Wouw A.P."/>
            <person name="Couloux A."/>
            <person name="Dominguez V."/>
            <person name="Anthouard V."/>
            <person name="Bally P."/>
            <person name="Bourras S."/>
            <person name="Cozijnsen A.J."/>
            <person name="Ciuffetti L.M."/>
            <person name="Degrave A."/>
            <person name="Dilmaghani A."/>
            <person name="Duret L."/>
            <person name="Fudal I."/>
            <person name="Goodwin S.B."/>
            <person name="Gout L."/>
            <person name="Glaser N."/>
            <person name="Linglin J."/>
            <person name="Kema G.H.J."/>
            <person name="Lapalu N."/>
            <person name="Lawrence C.B."/>
            <person name="May K."/>
            <person name="Meyer M."/>
            <person name="Ollivier B."/>
            <person name="Poulain J."/>
            <person name="Schoch C.L."/>
            <person name="Simon A."/>
            <person name="Spatafora J.W."/>
            <person name="Stachowiak A."/>
            <person name="Turgeon B.G."/>
            <person name="Tyler B.M."/>
            <person name="Vincent D."/>
            <person name="Weissenbach J."/>
            <person name="Amselem J."/>
            <person name="Quesneville H."/>
            <person name="Oliver R.P."/>
            <person name="Wincker P."/>
            <person name="Balesdent M.-H."/>
            <person name="Howlett B.J."/>
        </authorList>
    </citation>
    <scope>NUCLEOTIDE SEQUENCE [LARGE SCALE GENOMIC DNA]</scope>
    <source>
        <strain evidence="4">JN3 / isolate v23.1.3 / race Av1-4-5-6-7-8</strain>
    </source>
</reference>
<dbReference type="PANTHER" id="PTHR37534:SF25">
    <property type="entry name" value="ZN(II)2CYS6 TRANSCRIPTION FACTOR (EUROFUNG)"/>
    <property type="match status" value="1"/>
</dbReference>
<dbReference type="OrthoDB" id="4525710at2759"/>
<dbReference type="GeneID" id="13283623"/>
<evidence type="ECO:0000256" key="1">
    <source>
        <dbReference type="ARBA" id="ARBA00023242"/>
    </source>
</evidence>
<proteinExistence type="predicted"/>
<feature type="compositionally biased region" description="Basic and acidic residues" evidence="2">
    <location>
        <begin position="1"/>
        <end position="28"/>
    </location>
</feature>
<dbReference type="Proteomes" id="UP000002668">
    <property type="component" value="Genome"/>
</dbReference>
<sequence length="453" mass="51308">MEDQNERRFQSGKSKDTSQEDRLERRQGGTDSAFGNPPVNVPFTPDTSQHNDPQSPNLPQTASRLGDSLESERPLSESIVLTAEEASLYNHYNVHLGRWMDCTNASRLLTLRVSEMARHQLFLHHAVICFASRHKGDHQKAGDAYHKCITLLIPRLEQNPGNDEALLTAVILLHFADQLSVQSNVGMCDKSHLQGSSGILRASQLTRFIDPSAPTVREAVFWVYVRQSLYNATIRQQPLDLDFSLQLEPLADAVGNQHRLDALRRETAWANQMLWHTACVANFCFADTGAQSGQAGTTQRWQALWTQIRTWRDKRPSSFDPIWAGPSTDEDVFPDIFFTADWHVISFTFYHFASILLLTYTPGPKFGMRIIQSEESRLNIIKHAEAICSASNSSPQNPQLYIIVCHTVFIWGPLLSNSAKRQKVIYLLETFQNSHFWGTSWIVSALKTEWGIE</sequence>
<dbReference type="GO" id="GO:0003700">
    <property type="term" value="F:DNA-binding transcription factor activity"/>
    <property type="evidence" value="ECO:0007669"/>
    <property type="project" value="TreeGrafter"/>
</dbReference>
<protein>
    <submittedName>
        <fullName evidence="3">Predicted protein</fullName>
    </submittedName>
</protein>
<evidence type="ECO:0000313" key="4">
    <source>
        <dbReference type="Proteomes" id="UP000002668"/>
    </source>
</evidence>
<dbReference type="eggNOG" id="ENOG502QV4K">
    <property type="taxonomic scope" value="Eukaryota"/>
</dbReference>
<organism evidence="4">
    <name type="scientific">Leptosphaeria maculans (strain JN3 / isolate v23.1.3 / race Av1-4-5-6-7-8)</name>
    <name type="common">Blackleg fungus</name>
    <name type="synonym">Phoma lingam</name>
    <dbReference type="NCBI Taxonomy" id="985895"/>
    <lineage>
        <taxon>Eukaryota</taxon>
        <taxon>Fungi</taxon>
        <taxon>Dikarya</taxon>
        <taxon>Ascomycota</taxon>
        <taxon>Pezizomycotina</taxon>
        <taxon>Dothideomycetes</taxon>
        <taxon>Pleosporomycetidae</taxon>
        <taxon>Pleosporales</taxon>
        <taxon>Pleosporineae</taxon>
        <taxon>Leptosphaeriaceae</taxon>
        <taxon>Plenodomus</taxon>
        <taxon>Plenodomus lingam/Leptosphaeria maculans species complex</taxon>
    </lineage>
</organism>
<dbReference type="RefSeq" id="XP_003840507.1">
    <property type="nucleotide sequence ID" value="XM_003840459.1"/>
</dbReference>
<keyword evidence="1" id="KW-0539">Nucleus</keyword>
<evidence type="ECO:0000313" key="3">
    <source>
        <dbReference type="EMBL" id="CBX97028.1"/>
    </source>
</evidence>
<dbReference type="GO" id="GO:0005634">
    <property type="term" value="C:nucleus"/>
    <property type="evidence" value="ECO:0007669"/>
    <property type="project" value="TreeGrafter"/>
</dbReference>
<dbReference type="GO" id="GO:0045944">
    <property type="term" value="P:positive regulation of transcription by RNA polymerase II"/>
    <property type="evidence" value="ECO:0007669"/>
    <property type="project" value="TreeGrafter"/>
</dbReference>
<accession>E5A0G8</accession>
<feature type="compositionally biased region" description="Polar residues" evidence="2">
    <location>
        <begin position="45"/>
        <end position="63"/>
    </location>
</feature>
<dbReference type="VEuPathDB" id="FungiDB:LEMA_P101590.1"/>
<dbReference type="PANTHER" id="PTHR37534">
    <property type="entry name" value="TRANSCRIPTIONAL ACTIVATOR PROTEIN UGA3"/>
    <property type="match status" value="1"/>
</dbReference>
<dbReference type="GO" id="GO:0000976">
    <property type="term" value="F:transcription cis-regulatory region binding"/>
    <property type="evidence" value="ECO:0007669"/>
    <property type="project" value="TreeGrafter"/>
</dbReference>